<name>A0A8J3N1T7_9CHLR</name>
<evidence type="ECO:0000313" key="3">
    <source>
        <dbReference type="Proteomes" id="UP000597444"/>
    </source>
</evidence>
<dbReference type="Proteomes" id="UP000597444">
    <property type="component" value="Unassembled WGS sequence"/>
</dbReference>
<protein>
    <submittedName>
        <fullName evidence="2">Cysteine desulfurase</fullName>
    </submittedName>
</protein>
<dbReference type="InterPro" id="IPR015422">
    <property type="entry name" value="PyrdxlP-dep_Trfase_small"/>
</dbReference>
<feature type="domain" description="Aminotransferase class V" evidence="1">
    <location>
        <begin position="53"/>
        <end position="392"/>
    </location>
</feature>
<proteinExistence type="predicted"/>
<dbReference type="InterPro" id="IPR015421">
    <property type="entry name" value="PyrdxlP-dep_Trfase_major"/>
</dbReference>
<dbReference type="InterPro" id="IPR015424">
    <property type="entry name" value="PyrdxlP-dep_Trfase"/>
</dbReference>
<dbReference type="PANTHER" id="PTHR43586:SF15">
    <property type="entry name" value="BLR3095 PROTEIN"/>
    <property type="match status" value="1"/>
</dbReference>
<dbReference type="Gene3D" id="3.40.640.10">
    <property type="entry name" value="Type I PLP-dependent aspartate aminotransferase-like (Major domain)"/>
    <property type="match status" value="1"/>
</dbReference>
<comment type="caution">
    <text evidence="2">The sequence shown here is derived from an EMBL/GenBank/DDBJ whole genome shotgun (WGS) entry which is preliminary data.</text>
</comment>
<gene>
    <name evidence="2" type="primary">nifS_2</name>
    <name evidence="2" type="ORF">KSF_029810</name>
</gene>
<dbReference type="EMBL" id="BNJK01000001">
    <property type="protein sequence ID" value="GHO92933.1"/>
    <property type="molecule type" value="Genomic_DNA"/>
</dbReference>
<evidence type="ECO:0000313" key="2">
    <source>
        <dbReference type="EMBL" id="GHO92933.1"/>
    </source>
</evidence>
<accession>A0A8J3N1T7</accession>
<sequence>MSDKDTTSPSLPDLDDMLHSLLLVEEGEHEFSSDDENIQELRQLFFPATRHTIYFNHASTGPLPAPVARTLHEYTDDASNFGNIHAARWNEYYHGAHRRLASLLHARPDQIAFTASTGDSLMLIAQCLDWQSGDTIVVAEGEFPCNVYSWLNLQEQGVQVEIVPARERRIAVDDVLAHITTRTRLVSLSLVGFSTGFRTDIRTIAAYCRERGILCGIDAMQAIGALDVDVRQLGVDFVASAIHKWLLAPHTSGFLYVTDELLAQLKPRRRGWFSVEQPMDFFNYQQPLKAGAARLEHSSANELPIVGLDAALGIFECIDGGMQAIEQRILGLTDYAIAGLERLGYPVISPQGEGERSGIVCFLPHPERQDFNAQLIADTLLAHNIFVSAREGAVRVSPHFYNVPAEIDTLLNLLEELKQPPVETEA</sequence>
<dbReference type="SUPFAM" id="SSF53383">
    <property type="entry name" value="PLP-dependent transferases"/>
    <property type="match status" value="1"/>
</dbReference>
<reference evidence="2" key="1">
    <citation type="submission" date="2020-10" db="EMBL/GenBank/DDBJ databases">
        <title>Taxonomic study of unclassified bacteria belonging to the class Ktedonobacteria.</title>
        <authorList>
            <person name="Yabe S."/>
            <person name="Wang C.M."/>
            <person name="Zheng Y."/>
            <person name="Sakai Y."/>
            <person name="Cavaletti L."/>
            <person name="Monciardini P."/>
            <person name="Donadio S."/>
        </authorList>
    </citation>
    <scope>NUCLEOTIDE SEQUENCE</scope>
    <source>
        <strain evidence="2">ID150040</strain>
    </source>
</reference>
<dbReference type="RefSeq" id="WP_220203744.1">
    <property type="nucleotide sequence ID" value="NZ_BNJK01000001.1"/>
</dbReference>
<dbReference type="Gene3D" id="3.90.1150.10">
    <property type="entry name" value="Aspartate Aminotransferase, domain 1"/>
    <property type="match status" value="1"/>
</dbReference>
<organism evidence="2 3">
    <name type="scientific">Reticulibacter mediterranei</name>
    <dbReference type="NCBI Taxonomy" id="2778369"/>
    <lineage>
        <taxon>Bacteria</taxon>
        <taxon>Bacillati</taxon>
        <taxon>Chloroflexota</taxon>
        <taxon>Ktedonobacteria</taxon>
        <taxon>Ktedonobacterales</taxon>
        <taxon>Reticulibacteraceae</taxon>
        <taxon>Reticulibacter</taxon>
    </lineage>
</organism>
<dbReference type="AlphaFoldDB" id="A0A8J3N1T7"/>
<dbReference type="Pfam" id="PF00266">
    <property type="entry name" value="Aminotran_5"/>
    <property type="match status" value="1"/>
</dbReference>
<keyword evidence="3" id="KW-1185">Reference proteome</keyword>
<dbReference type="PANTHER" id="PTHR43586">
    <property type="entry name" value="CYSTEINE DESULFURASE"/>
    <property type="match status" value="1"/>
</dbReference>
<dbReference type="InterPro" id="IPR000192">
    <property type="entry name" value="Aminotrans_V_dom"/>
</dbReference>
<evidence type="ECO:0000259" key="1">
    <source>
        <dbReference type="Pfam" id="PF00266"/>
    </source>
</evidence>